<keyword evidence="1" id="KW-0813">Transport</keyword>
<protein>
    <submittedName>
        <fullName evidence="5">Glycerol-3-phosphate ABC transporter ATP-binding protein</fullName>
    </submittedName>
</protein>
<feature type="domain" description="ABC transporter" evidence="4">
    <location>
        <begin position="4"/>
        <end position="234"/>
    </location>
</feature>
<proteinExistence type="predicted"/>
<dbReference type="InterPro" id="IPR012340">
    <property type="entry name" value="NA-bd_OB-fold"/>
</dbReference>
<dbReference type="InterPro" id="IPR015855">
    <property type="entry name" value="ABC_transpr_MalK-like"/>
</dbReference>
<dbReference type="EMBL" id="MFGX01000064">
    <property type="protein sequence ID" value="OGF55082.1"/>
    <property type="molecule type" value="Genomic_DNA"/>
</dbReference>
<dbReference type="NCBIfam" id="NF008653">
    <property type="entry name" value="PRK11650.1"/>
    <property type="match status" value="1"/>
</dbReference>
<comment type="caution">
    <text evidence="5">The sequence shown here is derived from an EMBL/GenBank/DDBJ whole genome shotgun (WGS) entry which is preliminary data.</text>
</comment>
<dbReference type="InterPro" id="IPR027417">
    <property type="entry name" value="P-loop_NTPase"/>
</dbReference>
<dbReference type="PANTHER" id="PTHR43875">
    <property type="entry name" value="MALTODEXTRIN IMPORT ATP-BINDING PROTEIN MSMX"/>
    <property type="match status" value="1"/>
</dbReference>
<keyword evidence="3 5" id="KW-0067">ATP-binding</keyword>
<dbReference type="GO" id="GO:0008643">
    <property type="term" value="P:carbohydrate transport"/>
    <property type="evidence" value="ECO:0007669"/>
    <property type="project" value="InterPro"/>
</dbReference>
<dbReference type="GO" id="GO:0140359">
    <property type="term" value="F:ABC-type transporter activity"/>
    <property type="evidence" value="ECO:0007669"/>
    <property type="project" value="InterPro"/>
</dbReference>
<dbReference type="Pfam" id="PF17912">
    <property type="entry name" value="OB_MalK"/>
    <property type="match status" value="1"/>
</dbReference>
<dbReference type="CDD" id="cd03301">
    <property type="entry name" value="ABC_MalK_N"/>
    <property type="match status" value="1"/>
</dbReference>
<dbReference type="GO" id="GO:0005524">
    <property type="term" value="F:ATP binding"/>
    <property type="evidence" value="ECO:0007669"/>
    <property type="project" value="UniProtKB-KW"/>
</dbReference>
<evidence type="ECO:0000313" key="6">
    <source>
        <dbReference type="Proteomes" id="UP000179157"/>
    </source>
</evidence>
<evidence type="ECO:0000256" key="2">
    <source>
        <dbReference type="ARBA" id="ARBA00022741"/>
    </source>
</evidence>
<dbReference type="Gene3D" id="3.40.50.300">
    <property type="entry name" value="P-loop containing nucleotide triphosphate hydrolases"/>
    <property type="match status" value="1"/>
</dbReference>
<dbReference type="InterPro" id="IPR047641">
    <property type="entry name" value="ABC_transpr_MalK/UgpC-like"/>
</dbReference>
<dbReference type="GO" id="GO:0016887">
    <property type="term" value="F:ATP hydrolysis activity"/>
    <property type="evidence" value="ECO:0007669"/>
    <property type="project" value="InterPro"/>
</dbReference>
<dbReference type="AlphaFoldDB" id="A0A1F5UVC1"/>
<dbReference type="STRING" id="1817864.A2Z21_04670"/>
<dbReference type="InterPro" id="IPR008995">
    <property type="entry name" value="Mo/tungstate-bd_C_term_dom"/>
</dbReference>
<evidence type="ECO:0000259" key="4">
    <source>
        <dbReference type="PROSITE" id="PS50893"/>
    </source>
</evidence>
<dbReference type="InterPro" id="IPR017871">
    <property type="entry name" value="ABC_transporter-like_CS"/>
</dbReference>
<name>A0A1F5UVC1_FRAXR</name>
<dbReference type="Gene3D" id="2.40.50.100">
    <property type="match status" value="1"/>
</dbReference>
<dbReference type="SUPFAM" id="SSF52540">
    <property type="entry name" value="P-loop containing nucleoside triphosphate hydrolases"/>
    <property type="match status" value="1"/>
</dbReference>
<gene>
    <name evidence="5" type="ORF">A2Z21_04670</name>
</gene>
<evidence type="ECO:0000313" key="5">
    <source>
        <dbReference type="EMBL" id="OGF55082.1"/>
    </source>
</evidence>
<dbReference type="GO" id="GO:0055052">
    <property type="term" value="C:ATP-binding cassette (ABC) transporter complex, substrate-binding subunit-containing"/>
    <property type="evidence" value="ECO:0007669"/>
    <property type="project" value="TreeGrafter"/>
</dbReference>
<dbReference type="PANTHER" id="PTHR43875:SF1">
    <property type="entry name" value="OSMOPROTECTIVE COMPOUNDS UPTAKE ATP-BINDING PROTEIN GGTA"/>
    <property type="match status" value="1"/>
</dbReference>
<dbReference type="Proteomes" id="UP000179157">
    <property type="component" value="Unassembled WGS sequence"/>
</dbReference>
<evidence type="ECO:0000256" key="1">
    <source>
        <dbReference type="ARBA" id="ARBA00022448"/>
    </source>
</evidence>
<reference evidence="5 6" key="1">
    <citation type="journal article" date="2016" name="Nat. Commun.">
        <title>Thousands of microbial genomes shed light on interconnected biogeochemical processes in an aquifer system.</title>
        <authorList>
            <person name="Anantharaman K."/>
            <person name="Brown C.T."/>
            <person name="Hug L.A."/>
            <person name="Sharon I."/>
            <person name="Castelle C.J."/>
            <person name="Probst A.J."/>
            <person name="Thomas B.C."/>
            <person name="Singh A."/>
            <person name="Wilkins M.J."/>
            <person name="Karaoz U."/>
            <person name="Brodie E.L."/>
            <person name="Williams K.H."/>
            <person name="Hubbard S.S."/>
            <person name="Banfield J.F."/>
        </authorList>
    </citation>
    <scope>NUCLEOTIDE SEQUENCE [LARGE SCALE GENOMIC DNA]</scope>
    <source>
        <strain evidence="6">RBG_16_55_9</strain>
    </source>
</reference>
<dbReference type="InterPro" id="IPR003439">
    <property type="entry name" value="ABC_transporter-like_ATP-bd"/>
</dbReference>
<dbReference type="PROSITE" id="PS50893">
    <property type="entry name" value="ABC_TRANSPORTER_2"/>
    <property type="match status" value="1"/>
</dbReference>
<accession>A0A1F5UVC1</accession>
<dbReference type="Pfam" id="PF00005">
    <property type="entry name" value="ABC_tran"/>
    <property type="match status" value="1"/>
</dbReference>
<organism evidence="5 6">
    <name type="scientific">Fraserbacteria sp. (strain RBG_16_55_9)</name>
    <dbReference type="NCBI Taxonomy" id="1817864"/>
    <lineage>
        <taxon>Bacteria</taxon>
        <taxon>Candidatus Fraseribacteriota</taxon>
    </lineage>
</organism>
<sequence length="366" mass="40679">MGNVILIELTKRFGDVAAIRGINLQIEEGELMVLVGPSGCGKTTLLRLIAGLEEATSGEIWIDGRLVNDMAPKDRDIAMVFQNYALYPHMSVYDNIAFGLRLRRYSRSEIDRRVQQAAGILGITDKLRSKPAELSGGQRQRVAVGRAIVREPKAFLFDEPLSNVDAQLRVQMRAELQSLHRRLKRTTLYVTHDQVEAMTLGQRVAVLKEGVLQQVDTPQRLYDHPASVFVAGFIGSPAMNFLKGQLVRQNNTLSVQGDGFQMNIPPKRASLVCDHVGREVIVGIRPGDFQPGEVGSSPDRITIRVNVIESLGSELIVYGKLSSSDVAIRLDPDVRISLDQELTLVVNTERIHLFDPDSEKTLLHLR</sequence>
<dbReference type="SUPFAM" id="SSF50331">
    <property type="entry name" value="MOP-like"/>
    <property type="match status" value="1"/>
</dbReference>
<dbReference type="SMART" id="SM00382">
    <property type="entry name" value="AAA"/>
    <property type="match status" value="1"/>
</dbReference>
<keyword evidence="2" id="KW-0547">Nucleotide-binding</keyword>
<dbReference type="InterPro" id="IPR040582">
    <property type="entry name" value="OB_MalK-like"/>
</dbReference>
<dbReference type="FunFam" id="3.40.50.300:FF:000042">
    <property type="entry name" value="Maltose/maltodextrin ABC transporter, ATP-binding protein"/>
    <property type="match status" value="1"/>
</dbReference>
<dbReference type="PROSITE" id="PS00211">
    <property type="entry name" value="ABC_TRANSPORTER_1"/>
    <property type="match status" value="1"/>
</dbReference>
<evidence type="ECO:0000256" key="3">
    <source>
        <dbReference type="ARBA" id="ARBA00022840"/>
    </source>
</evidence>
<dbReference type="InterPro" id="IPR003593">
    <property type="entry name" value="AAA+_ATPase"/>
</dbReference>
<dbReference type="Gene3D" id="2.40.50.140">
    <property type="entry name" value="Nucleic acid-binding proteins"/>
    <property type="match status" value="1"/>
</dbReference>